<organism evidence="2 3">
    <name type="scientific">Aplosporella prunicola CBS 121167</name>
    <dbReference type="NCBI Taxonomy" id="1176127"/>
    <lineage>
        <taxon>Eukaryota</taxon>
        <taxon>Fungi</taxon>
        <taxon>Dikarya</taxon>
        <taxon>Ascomycota</taxon>
        <taxon>Pezizomycotina</taxon>
        <taxon>Dothideomycetes</taxon>
        <taxon>Dothideomycetes incertae sedis</taxon>
        <taxon>Botryosphaeriales</taxon>
        <taxon>Aplosporellaceae</taxon>
        <taxon>Aplosporella</taxon>
    </lineage>
</organism>
<dbReference type="InterPro" id="IPR011990">
    <property type="entry name" value="TPR-like_helical_dom_sf"/>
</dbReference>
<dbReference type="EMBL" id="ML995482">
    <property type="protein sequence ID" value="KAF2143126.1"/>
    <property type="molecule type" value="Genomic_DNA"/>
</dbReference>
<reference evidence="2" key="1">
    <citation type="journal article" date="2020" name="Stud. Mycol.">
        <title>101 Dothideomycetes genomes: a test case for predicting lifestyles and emergence of pathogens.</title>
        <authorList>
            <person name="Haridas S."/>
            <person name="Albert R."/>
            <person name="Binder M."/>
            <person name="Bloem J."/>
            <person name="Labutti K."/>
            <person name="Salamov A."/>
            <person name="Andreopoulos B."/>
            <person name="Baker S."/>
            <person name="Barry K."/>
            <person name="Bills G."/>
            <person name="Bluhm B."/>
            <person name="Cannon C."/>
            <person name="Castanera R."/>
            <person name="Culley D."/>
            <person name="Daum C."/>
            <person name="Ezra D."/>
            <person name="Gonzalez J."/>
            <person name="Henrissat B."/>
            <person name="Kuo A."/>
            <person name="Liang C."/>
            <person name="Lipzen A."/>
            <person name="Lutzoni F."/>
            <person name="Magnuson J."/>
            <person name="Mondo S."/>
            <person name="Nolan M."/>
            <person name="Ohm R."/>
            <person name="Pangilinan J."/>
            <person name="Park H.-J."/>
            <person name="Ramirez L."/>
            <person name="Alfaro M."/>
            <person name="Sun H."/>
            <person name="Tritt A."/>
            <person name="Yoshinaga Y."/>
            <person name="Zwiers L.-H."/>
            <person name="Turgeon B."/>
            <person name="Goodwin S."/>
            <person name="Spatafora J."/>
            <person name="Crous P."/>
            <person name="Grigoriev I."/>
        </authorList>
    </citation>
    <scope>NUCLEOTIDE SEQUENCE</scope>
    <source>
        <strain evidence="2">CBS 121167</strain>
    </source>
</reference>
<evidence type="ECO:0000313" key="3">
    <source>
        <dbReference type="Proteomes" id="UP000799438"/>
    </source>
</evidence>
<keyword evidence="3" id="KW-1185">Reference proteome</keyword>
<gene>
    <name evidence="2" type="ORF">K452DRAFT_317361</name>
</gene>
<feature type="compositionally biased region" description="Polar residues" evidence="1">
    <location>
        <begin position="207"/>
        <end position="227"/>
    </location>
</feature>
<protein>
    <recommendedName>
        <fullName evidence="4">Fungal N-terminal domain-containing protein</fullName>
    </recommendedName>
</protein>
<evidence type="ECO:0008006" key="4">
    <source>
        <dbReference type="Google" id="ProtNLM"/>
    </source>
</evidence>
<dbReference type="Proteomes" id="UP000799438">
    <property type="component" value="Unassembled WGS sequence"/>
</dbReference>
<accession>A0A6A6BGL8</accession>
<dbReference type="Gene3D" id="1.25.40.10">
    <property type="entry name" value="Tetratricopeptide repeat domain"/>
    <property type="match status" value="1"/>
</dbReference>
<sequence length="598" mass="66641">MADPLSVLGGLAAGMQLVLTAAKAVLATIKLMKDMKGIPQRISSLLNDVADSISRLGDSCNAGSKLLQKLETSQVNRLSRCASALYPALKDIHSMLTPLISSNQSKGKSVRRLWKTLLSLKVERELSEKLGKLNRLNLEVVRELGFIGLEFHLGTNALVMSSTATSTERFSNIEAKMDSLRDEFEKFTSSIHQAHAVTLEPPDKLNSDSIEWSPSPNNELVESRQCSDTISSPIPYFEEGRKTLKEREEQIRRYLSKTPSSNNISTSQHFNANLEFVLFNIRTFYTEGNFDPPPAIQRAAFWKDTESAIYFMKVTKGAVRGSSQSQTRGLRLLKNSTADASSDLNQGTAILLIELLSTLSPINTTTCPYVRESMLQYLSELARKQLPRDHPIALVINKLKDDNGDKDLTLRAFTFIVERLRATLGPIHELTRFATKSLCALLRRSGDYVEALRVTNDGLRAIRALLGPGSLQERLLSRQVEHVYMDQCDWPAALGVCFDIVGQKHLGAPNPDPRYHDTCAVHTMEDIAKICESVGNLEQAVAWLKQARISGGMAWGRTEELAHIQDKLNELLKQMGREDELQLWSTSFGPEIDSQQVE</sequence>
<dbReference type="OrthoDB" id="5308957at2759"/>
<name>A0A6A6BGL8_9PEZI</name>
<dbReference type="RefSeq" id="XP_033398838.1">
    <property type="nucleotide sequence ID" value="XM_033544053.1"/>
</dbReference>
<feature type="region of interest" description="Disordered" evidence="1">
    <location>
        <begin position="200"/>
        <end position="227"/>
    </location>
</feature>
<evidence type="ECO:0000313" key="2">
    <source>
        <dbReference type="EMBL" id="KAF2143126.1"/>
    </source>
</evidence>
<evidence type="ECO:0000256" key="1">
    <source>
        <dbReference type="SAM" id="MobiDB-lite"/>
    </source>
</evidence>
<dbReference type="GeneID" id="54301549"/>
<proteinExistence type="predicted"/>
<dbReference type="AlphaFoldDB" id="A0A6A6BGL8"/>